<accession>A0A7D4BF53</accession>
<evidence type="ECO:0000313" key="3">
    <source>
        <dbReference type="Proteomes" id="UP000503088"/>
    </source>
</evidence>
<dbReference type="AlphaFoldDB" id="A0A7D4BF53"/>
<evidence type="ECO:0000313" key="2">
    <source>
        <dbReference type="EMBL" id="QKG84132.1"/>
    </source>
</evidence>
<dbReference type="Proteomes" id="UP000503088">
    <property type="component" value="Chromosome"/>
</dbReference>
<evidence type="ECO:0000256" key="1">
    <source>
        <dbReference type="SAM" id="MobiDB-lite"/>
    </source>
</evidence>
<organism evidence="2 3">
    <name type="scientific">Kroppenstedtia pulmonis</name>
    <dbReference type="NCBI Taxonomy" id="1380685"/>
    <lineage>
        <taxon>Bacteria</taxon>
        <taxon>Bacillati</taxon>
        <taxon>Bacillota</taxon>
        <taxon>Bacilli</taxon>
        <taxon>Bacillales</taxon>
        <taxon>Thermoactinomycetaceae</taxon>
        <taxon>Kroppenstedtia</taxon>
    </lineage>
</organism>
<keyword evidence="3" id="KW-1185">Reference proteome</keyword>
<sequence length="117" mass="13823">MVLNAFLRLLRYKDRFAQKLGYGTFEQMEKETVLIFAIPPESNCFATKLPDGRWAIWHDQDPPPFKTIEFRTWAETYDYLKQLFNAKGLTQECWRPEGYDTGADNVDTPPDLDKKRR</sequence>
<name>A0A7D4BF53_9BACL</name>
<reference evidence="2 3" key="1">
    <citation type="submission" date="2020-01" db="EMBL/GenBank/DDBJ databases">
        <authorList>
            <person name="Gulvik C.A."/>
            <person name="Batra D.G."/>
        </authorList>
    </citation>
    <scope>NUCLEOTIDE SEQUENCE [LARGE SCALE GENOMIC DNA]</scope>
    <source>
        <strain evidence="2 3">W9323</strain>
    </source>
</reference>
<gene>
    <name evidence="2" type="ORF">GXN76_06345</name>
</gene>
<dbReference type="RefSeq" id="WP_173221534.1">
    <property type="nucleotide sequence ID" value="NZ_CP048104.1"/>
</dbReference>
<feature type="region of interest" description="Disordered" evidence="1">
    <location>
        <begin position="95"/>
        <end position="117"/>
    </location>
</feature>
<dbReference type="EMBL" id="CP048104">
    <property type="protein sequence ID" value="QKG84132.1"/>
    <property type="molecule type" value="Genomic_DNA"/>
</dbReference>
<protein>
    <submittedName>
        <fullName evidence="2">Uncharacterized protein</fullName>
    </submittedName>
</protein>
<proteinExistence type="predicted"/>
<dbReference type="KEGG" id="kpul:GXN76_06345"/>